<sequence length="177" mass="20427">MLVRDDTARIISTTHLNLRSLNNGNTPRRMRTSAARTPLDLSQVPLLLAYLKLDSSEQVDLGQISQVHSAEWEERRSYQENAPTCIHYRLEWRVTINNREVSQHTEEGRPYFGPSSFCQLSSEQKPEKFLRRKTARHRRVTADDTVITVLTSDRTKRRLKNDLTIPTLSGPLSRNSL</sequence>
<dbReference type="EMBL" id="MLKD01000040">
    <property type="protein sequence ID" value="OQE13970.1"/>
    <property type="molecule type" value="Genomic_DNA"/>
</dbReference>
<proteinExistence type="predicted"/>
<dbReference type="Proteomes" id="UP000191285">
    <property type="component" value="Unassembled WGS sequence"/>
</dbReference>
<organism evidence="1 2">
    <name type="scientific">Penicillium steckii</name>
    <dbReference type="NCBI Taxonomy" id="303698"/>
    <lineage>
        <taxon>Eukaryota</taxon>
        <taxon>Fungi</taxon>
        <taxon>Dikarya</taxon>
        <taxon>Ascomycota</taxon>
        <taxon>Pezizomycotina</taxon>
        <taxon>Eurotiomycetes</taxon>
        <taxon>Eurotiomycetidae</taxon>
        <taxon>Eurotiales</taxon>
        <taxon>Aspergillaceae</taxon>
        <taxon>Penicillium</taxon>
    </lineage>
</organism>
<dbReference type="AlphaFoldDB" id="A0A1V6SJN7"/>
<keyword evidence="2" id="KW-1185">Reference proteome</keyword>
<dbReference type="STRING" id="303698.A0A1V6SJN7"/>
<evidence type="ECO:0000313" key="2">
    <source>
        <dbReference type="Proteomes" id="UP000191285"/>
    </source>
</evidence>
<gene>
    <name evidence="1" type="ORF">PENSTE_c040G04589</name>
</gene>
<reference evidence="2" key="1">
    <citation type="journal article" date="2017" name="Nat. Microbiol.">
        <title>Global analysis of biosynthetic gene clusters reveals vast potential of secondary metabolite production in Penicillium species.</title>
        <authorList>
            <person name="Nielsen J.C."/>
            <person name="Grijseels S."/>
            <person name="Prigent S."/>
            <person name="Ji B."/>
            <person name="Dainat J."/>
            <person name="Nielsen K.F."/>
            <person name="Frisvad J.C."/>
            <person name="Workman M."/>
            <person name="Nielsen J."/>
        </authorList>
    </citation>
    <scope>NUCLEOTIDE SEQUENCE [LARGE SCALE GENOMIC DNA]</scope>
    <source>
        <strain evidence="2">IBT 24891</strain>
    </source>
</reference>
<accession>A0A1V6SJN7</accession>
<comment type="caution">
    <text evidence="1">The sequence shown here is derived from an EMBL/GenBank/DDBJ whole genome shotgun (WGS) entry which is preliminary data.</text>
</comment>
<dbReference type="OrthoDB" id="4232626at2759"/>
<name>A0A1V6SJN7_9EURO</name>
<protein>
    <submittedName>
        <fullName evidence="1">Uncharacterized protein</fullName>
    </submittedName>
</protein>
<evidence type="ECO:0000313" key="1">
    <source>
        <dbReference type="EMBL" id="OQE13970.1"/>
    </source>
</evidence>